<feature type="domain" description="Glycosyltransferase subfamily 4-like N-terminal" evidence="3">
    <location>
        <begin position="65"/>
        <end position="168"/>
    </location>
</feature>
<sequence>MESNVMRILWINANPNPNPGGTELHSIDFINAIEKYYPELELYKAVAKGSFVDKNTSDKNKYYITLKSEFSPLNTLKLIKLAKKLKPDFVIGNNGNEYINTFLAGKLSKSKVILFRHMLNYLPFFNKKFILPKVDKVFAVSQASKRRLLKDGIPEEKITVLPNFIDEDKFYYDPVQKENIRRQLNINPQDKVITFIGKTDAGKGIFDYVEACRILNETFKNLKFLIIGYGKDFDKAVEKFKEYGLYDKLITTGKTDQPHLYLKASDVVMVLSRNEESFGRTAVEGFSVKSLVVVYDVENLKYLVEDFKTGIVAKNGNVEEVVQKVKKVLTEDKLYDEITNNAYKEFLENYTKSKILDKFVNQLKSLM</sequence>
<dbReference type="AlphaFoldDB" id="A0A832DA81"/>
<evidence type="ECO:0000259" key="2">
    <source>
        <dbReference type="Pfam" id="PF00534"/>
    </source>
</evidence>
<dbReference type="SUPFAM" id="SSF53756">
    <property type="entry name" value="UDP-Glycosyltransferase/glycogen phosphorylase"/>
    <property type="match status" value="1"/>
</dbReference>
<comment type="caution">
    <text evidence="4">The sequence shown here is derived from an EMBL/GenBank/DDBJ whole genome shotgun (WGS) entry which is preliminary data.</text>
</comment>
<dbReference type="InterPro" id="IPR028098">
    <property type="entry name" value="Glyco_trans_4-like_N"/>
</dbReference>
<feature type="domain" description="Glycosyl transferase family 1" evidence="2">
    <location>
        <begin position="177"/>
        <end position="344"/>
    </location>
</feature>
<accession>A0A832DA81</accession>
<dbReference type="InterPro" id="IPR001296">
    <property type="entry name" value="Glyco_trans_1"/>
</dbReference>
<organism evidence="4">
    <name type="scientific">Sulfurihydrogenibium azorense</name>
    <dbReference type="NCBI Taxonomy" id="309806"/>
    <lineage>
        <taxon>Bacteria</taxon>
        <taxon>Pseudomonadati</taxon>
        <taxon>Aquificota</taxon>
        <taxon>Aquificia</taxon>
        <taxon>Aquificales</taxon>
        <taxon>Hydrogenothermaceae</taxon>
        <taxon>Sulfurihydrogenibium</taxon>
    </lineage>
</organism>
<evidence type="ECO:0000256" key="1">
    <source>
        <dbReference type="ARBA" id="ARBA00022679"/>
    </source>
</evidence>
<protein>
    <submittedName>
        <fullName evidence="4">Glycosyltransferase family 1 protein</fullName>
    </submittedName>
</protein>
<evidence type="ECO:0000313" key="4">
    <source>
        <dbReference type="EMBL" id="HEV09288.1"/>
    </source>
</evidence>
<dbReference type="Proteomes" id="UP000885621">
    <property type="component" value="Unassembled WGS sequence"/>
</dbReference>
<dbReference type="CDD" id="cd03801">
    <property type="entry name" value="GT4_PimA-like"/>
    <property type="match status" value="1"/>
</dbReference>
<dbReference type="PANTHER" id="PTHR46401">
    <property type="entry name" value="GLYCOSYLTRANSFERASE WBBK-RELATED"/>
    <property type="match status" value="1"/>
</dbReference>
<name>A0A832DA81_9AQUI</name>
<dbReference type="PANTHER" id="PTHR46401:SF2">
    <property type="entry name" value="GLYCOSYLTRANSFERASE WBBK-RELATED"/>
    <property type="match status" value="1"/>
</dbReference>
<keyword evidence="1" id="KW-0808">Transferase</keyword>
<dbReference type="GO" id="GO:0016757">
    <property type="term" value="F:glycosyltransferase activity"/>
    <property type="evidence" value="ECO:0007669"/>
    <property type="project" value="InterPro"/>
</dbReference>
<proteinExistence type="predicted"/>
<reference evidence="4" key="1">
    <citation type="journal article" date="2020" name="mSystems">
        <title>Genome- and Community-Level Interaction Insights into Carbon Utilization and Element Cycling Functions of Hydrothermarchaeota in Hydrothermal Sediment.</title>
        <authorList>
            <person name="Zhou Z."/>
            <person name="Liu Y."/>
            <person name="Xu W."/>
            <person name="Pan J."/>
            <person name="Luo Z.H."/>
            <person name="Li M."/>
        </authorList>
    </citation>
    <scope>NUCLEOTIDE SEQUENCE [LARGE SCALE GENOMIC DNA]</scope>
    <source>
        <strain evidence="4">SpSt-1257</strain>
    </source>
</reference>
<gene>
    <name evidence="4" type="ORF">ENO34_02680</name>
</gene>
<dbReference type="Pfam" id="PF00534">
    <property type="entry name" value="Glycos_transf_1"/>
    <property type="match status" value="1"/>
</dbReference>
<dbReference type="EMBL" id="DSFC01000153">
    <property type="protein sequence ID" value="HEV09288.1"/>
    <property type="molecule type" value="Genomic_DNA"/>
</dbReference>
<evidence type="ECO:0000259" key="3">
    <source>
        <dbReference type="Pfam" id="PF13439"/>
    </source>
</evidence>
<dbReference type="Pfam" id="PF13439">
    <property type="entry name" value="Glyco_transf_4"/>
    <property type="match status" value="1"/>
</dbReference>
<dbReference type="Gene3D" id="3.40.50.2000">
    <property type="entry name" value="Glycogen Phosphorylase B"/>
    <property type="match status" value="2"/>
</dbReference>